<proteinExistence type="predicted"/>
<name>A0A1V9XJR1_9ACAR</name>
<protein>
    <submittedName>
        <fullName evidence="2">Uncharacterized protein</fullName>
    </submittedName>
</protein>
<dbReference type="Proteomes" id="UP000192247">
    <property type="component" value="Unassembled WGS sequence"/>
</dbReference>
<organism evidence="2 3">
    <name type="scientific">Tropilaelaps mercedesae</name>
    <dbReference type="NCBI Taxonomy" id="418985"/>
    <lineage>
        <taxon>Eukaryota</taxon>
        <taxon>Metazoa</taxon>
        <taxon>Ecdysozoa</taxon>
        <taxon>Arthropoda</taxon>
        <taxon>Chelicerata</taxon>
        <taxon>Arachnida</taxon>
        <taxon>Acari</taxon>
        <taxon>Parasitiformes</taxon>
        <taxon>Mesostigmata</taxon>
        <taxon>Gamasina</taxon>
        <taxon>Dermanyssoidea</taxon>
        <taxon>Laelapidae</taxon>
        <taxon>Tropilaelaps</taxon>
    </lineage>
</organism>
<evidence type="ECO:0000313" key="3">
    <source>
        <dbReference type="Proteomes" id="UP000192247"/>
    </source>
</evidence>
<comment type="caution">
    <text evidence="2">The sequence shown here is derived from an EMBL/GenBank/DDBJ whole genome shotgun (WGS) entry which is preliminary data.</text>
</comment>
<reference evidence="2 3" key="1">
    <citation type="journal article" date="2017" name="Gigascience">
        <title>Draft genome of the honey bee ectoparasitic mite, Tropilaelaps mercedesae, is shaped by the parasitic life history.</title>
        <authorList>
            <person name="Dong X."/>
            <person name="Armstrong S.D."/>
            <person name="Xia D."/>
            <person name="Makepeace B.L."/>
            <person name="Darby A.C."/>
            <person name="Kadowaki T."/>
        </authorList>
    </citation>
    <scope>NUCLEOTIDE SEQUENCE [LARGE SCALE GENOMIC DNA]</scope>
    <source>
        <strain evidence="2">Wuxi-XJTLU</strain>
    </source>
</reference>
<dbReference type="EMBL" id="MNPL01009356">
    <property type="protein sequence ID" value="OQR73765.1"/>
    <property type="molecule type" value="Genomic_DNA"/>
</dbReference>
<evidence type="ECO:0000256" key="1">
    <source>
        <dbReference type="SAM" id="MobiDB-lite"/>
    </source>
</evidence>
<keyword evidence="3" id="KW-1185">Reference proteome</keyword>
<dbReference type="InParanoid" id="A0A1V9XJR1"/>
<evidence type="ECO:0000313" key="2">
    <source>
        <dbReference type="EMBL" id="OQR73765.1"/>
    </source>
</evidence>
<sequence length="38" mass="4012">MSDVTDSPRAGDGSSNGSSKDVREVQEEGEGPARFVEE</sequence>
<feature type="region of interest" description="Disordered" evidence="1">
    <location>
        <begin position="1"/>
        <end position="38"/>
    </location>
</feature>
<dbReference type="AlphaFoldDB" id="A0A1V9XJR1"/>
<gene>
    <name evidence="2" type="ORF">BIW11_03513</name>
</gene>
<accession>A0A1V9XJR1</accession>